<comment type="caution">
    <text evidence="5">The sequence shown here is derived from an EMBL/GenBank/DDBJ whole genome shotgun (WGS) entry which is preliminary data.</text>
</comment>
<dbReference type="InterPro" id="IPR001789">
    <property type="entry name" value="Sig_transdc_resp-reg_receiver"/>
</dbReference>
<dbReference type="SMART" id="SM00471">
    <property type="entry name" value="HDc"/>
    <property type="match status" value="1"/>
</dbReference>
<dbReference type="EMBL" id="VOLQ01000051">
    <property type="protein sequence ID" value="TWX63152.1"/>
    <property type="molecule type" value="Genomic_DNA"/>
</dbReference>
<dbReference type="InterPro" id="IPR003607">
    <property type="entry name" value="HD/PDEase_dom"/>
</dbReference>
<sequence length="483" mass="54170">MARILIVEDNPMNMELATLLVEKAGHSVIQAKDAQSGLHKSRTELPDLILMDVQLPGMSGLEAAVLLKASPETKSIPIIALTALAMSGDEELCLAAGCDDYISKPLRYKVLWAAVEKHVIQPQSLNRITDMNNRPRKILIVDDEHLNRELLKVMLEYEGYLIKTVNSGEEALKSVEQDPPDLILLDIMMPGLNGNRVAGRLKHNPETMFIPIIMVTSIDDHSAKLTALKVGADDFLTKPVDRAEIILRVRNMLRLKDYNDLLSGYNNKLEVQVKERTVKLENAYKETIMTMVSAAEFKDEETGAHVRRIAHYSYLLGRLLGLSKKMNKALFYASPMHDIGKIGISDAILFKKTPFTPQERETMNTHSAIGAKILQKGDSPFIKMGAEIALNHHERWDGTGYPNGLSGEDIPLSARIMALCDVYDALRSKRSYKPAFSHEKSVKIIIEGDGRTMPEHFDPRVLAAFSAHPENFEKVYEKYKDDR</sequence>
<dbReference type="GO" id="GO:0000160">
    <property type="term" value="P:phosphorelay signal transduction system"/>
    <property type="evidence" value="ECO:0007669"/>
    <property type="project" value="InterPro"/>
</dbReference>
<keyword evidence="6" id="KW-1185">Reference proteome</keyword>
<dbReference type="GO" id="GO:0008081">
    <property type="term" value="F:phosphoric diester hydrolase activity"/>
    <property type="evidence" value="ECO:0007669"/>
    <property type="project" value="UniProtKB-ARBA"/>
</dbReference>
<evidence type="ECO:0000313" key="5">
    <source>
        <dbReference type="EMBL" id="TWX63152.1"/>
    </source>
</evidence>
<dbReference type="Gene3D" id="1.10.3210.10">
    <property type="entry name" value="Hypothetical protein af1432"/>
    <property type="match status" value="1"/>
</dbReference>
<dbReference type="InterPro" id="IPR011006">
    <property type="entry name" value="CheY-like_superfamily"/>
</dbReference>
<proteinExistence type="predicted"/>
<dbReference type="RefSeq" id="WP_146799683.1">
    <property type="nucleotide sequence ID" value="NZ_VOLP01000014.1"/>
</dbReference>
<dbReference type="EMBL" id="VOLR01000015">
    <property type="protein sequence ID" value="TWX58336.1"/>
    <property type="molecule type" value="Genomic_DNA"/>
</dbReference>
<reference evidence="5 7" key="1">
    <citation type="submission" date="2019-07" db="EMBL/GenBank/DDBJ databases">
        <title>Genomes of sea-ice associated Colwellia species.</title>
        <authorList>
            <person name="Bowman J.P."/>
        </authorList>
    </citation>
    <scope>NUCLEOTIDE SEQUENCE [LARGE SCALE GENOMIC DNA]</scope>
    <source>
        <strain evidence="4 6">ACAM 607</strain>
        <strain evidence="5 7">IC036</strain>
    </source>
</reference>
<protein>
    <submittedName>
        <fullName evidence="5">Response regulator</fullName>
    </submittedName>
</protein>
<dbReference type="Proteomes" id="UP000321917">
    <property type="component" value="Unassembled WGS sequence"/>
</dbReference>
<dbReference type="PANTHER" id="PTHR45228:SF1">
    <property type="entry name" value="CYCLIC DI-GMP PHOSPHODIESTERASE TM_0186"/>
    <property type="match status" value="1"/>
</dbReference>
<evidence type="ECO:0000313" key="7">
    <source>
        <dbReference type="Proteomes" id="UP000321917"/>
    </source>
</evidence>
<dbReference type="PROSITE" id="PS50110">
    <property type="entry name" value="RESPONSE_REGULATORY"/>
    <property type="match status" value="2"/>
</dbReference>
<gene>
    <name evidence="4" type="ORF">ESZ26_11620</name>
    <name evidence="5" type="ORF">ESZ27_17670</name>
</gene>
<dbReference type="OrthoDB" id="9802066at2"/>
<dbReference type="Pfam" id="PF00072">
    <property type="entry name" value="Response_reg"/>
    <property type="match status" value="2"/>
</dbReference>
<feature type="modified residue" description="4-aspartylphosphate" evidence="1">
    <location>
        <position position="52"/>
    </location>
</feature>
<keyword evidence="1" id="KW-0597">Phosphoprotein</keyword>
<feature type="domain" description="HD-GYP" evidence="3">
    <location>
        <begin position="280"/>
        <end position="481"/>
    </location>
</feature>
<feature type="modified residue" description="4-aspartylphosphate" evidence="1">
    <location>
        <position position="186"/>
    </location>
</feature>
<evidence type="ECO:0000259" key="3">
    <source>
        <dbReference type="PROSITE" id="PS51832"/>
    </source>
</evidence>
<evidence type="ECO:0000259" key="2">
    <source>
        <dbReference type="PROSITE" id="PS50110"/>
    </source>
</evidence>
<feature type="domain" description="Response regulatory" evidence="2">
    <location>
        <begin position="137"/>
        <end position="253"/>
    </location>
</feature>
<dbReference type="PROSITE" id="PS51832">
    <property type="entry name" value="HD_GYP"/>
    <property type="match status" value="1"/>
</dbReference>
<dbReference type="SUPFAM" id="SSF52172">
    <property type="entry name" value="CheY-like"/>
    <property type="match status" value="2"/>
</dbReference>
<dbReference type="InterPro" id="IPR037522">
    <property type="entry name" value="HD_GYP_dom"/>
</dbReference>
<dbReference type="SUPFAM" id="SSF109604">
    <property type="entry name" value="HD-domain/PDEase-like"/>
    <property type="match status" value="1"/>
</dbReference>
<dbReference type="Proteomes" id="UP000321525">
    <property type="component" value="Unassembled WGS sequence"/>
</dbReference>
<feature type="domain" description="Response regulatory" evidence="2">
    <location>
        <begin position="3"/>
        <end position="119"/>
    </location>
</feature>
<dbReference type="CDD" id="cd17548">
    <property type="entry name" value="REC_DivK-like"/>
    <property type="match status" value="1"/>
</dbReference>
<dbReference type="InterPro" id="IPR052020">
    <property type="entry name" value="Cyclic_di-GMP/3'3'-cGAMP_PDE"/>
</dbReference>
<evidence type="ECO:0000313" key="6">
    <source>
        <dbReference type="Proteomes" id="UP000321525"/>
    </source>
</evidence>
<dbReference type="SMART" id="SM00448">
    <property type="entry name" value="REC"/>
    <property type="match status" value="2"/>
</dbReference>
<organism evidence="5 7">
    <name type="scientific">Colwellia hornerae</name>
    <dbReference type="NCBI Taxonomy" id="89402"/>
    <lineage>
        <taxon>Bacteria</taxon>
        <taxon>Pseudomonadati</taxon>
        <taxon>Pseudomonadota</taxon>
        <taxon>Gammaproteobacteria</taxon>
        <taxon>Alteromonadales</taxon>
        <taxon>Colwelliaceae</taxon>
        <taxon>Colwellia</taxon>
    </lineage>
</organism>
<evidence type="ECO:0000313" key="4">
    <source>
        <dbReference type="EMBL" id="TWX58336.1"/>
    </source>
</evidence>
<dbReference type="CDD" id="cd00077">
    <property type="entry name" value="HDc"/>
    <property type="match status" value="1"/>
</dbReference>
<dbReference type="Pfam" id="PF13487">
    <property type="entry name" value="HD_5"/>
    <property type="match status" value="1"/>
</dbReference>
<dbReference type="Gene3D" id="3.40.50.2300">
    <property type="match status" value="2"/>
</dbReference>
<dbReference type="AlphaFoldDB" id="A0A5C6Q2Z3"/>
<accession>A0A5C6Q2Z3</accession>
<dbReference type="PANTHER" id="PTHR45228">
    <property type="entry name" value="CYCLIC DI-GMP PHOSPHODIESTERASE TM_0186-RELATED"/>
    <property type="match status" value="1"/>
</dbReference>
<evidence type="ECO:0000256" key="1">
    <source>
        <dbReference type="PROSITE-ProRule" id="PRU00169"/>
    </source>
</evidence>
<name>A0A5C6Q2Z3_9GAMM</name>